<dbReference type="OrthoDB" id="9803619at2"/>
<keyword evidence="1 2" id="KW-0378">Hydrolase</keyword>
<dbReference type="SUPFAM" id="SSF109604">
    <property type="entry name" value="HD-domain/PDEase-like"/>
    <property type="match status" value="1"/>
</dbReference>
<dbReference type="RefSeq" id="WP_050057375.1">
    <property type="nucleotide sequence ID" value="NZ_JACHEK010000001.1"/>
</dbReference>
<organism evidence="4 5">
    <name type="scientific">Silvibacterium bohemicum</name>
    <dbReference type="NCBI Taxonomy" id="1577686"/>
    <lineage>
        <taxon>Bacteria</taxon>
        <taxon>Pseudomonadati</taxon>
        <taxon>Acidobacteriota</taxon>
        <taxon>Terriglobia</taxon>
        <taxon>Terriglobales</taxon>
        <taxon>Acidobacteriaceae</taxon>
        <taxon>Silvibacterium</taxon>
    </lineage>
</organism>
<evidence type="ECO:0000256" key="1">
    <source>
        <dbReference type="ARBA" id="ARBA00022801"/>
    </source>
</evidence>
<dbReference type="InterPro" id="IPR050135">
    <property type="entry name" value="dGTPase-like"/>
</dbReference>
<keyword evidence="5" id="KW-1185">Reference proteome</keyword>
<dbReference type="GO" id="GO:0006203">
    <property type="term" value="P:dGTP catabolic process"/>
    <property type="evidence" value="ECO:0007669"/>
    <property type="project" value="TreeGrafter"/>
</dbReference>
<accession>A0A841JVV1</accession>
<dbReference type="Proteomes" id="UP000538666">
    <property type="component" value="Unassembled WGS sequence"/>
</dbReference>
<dbReference type="HAMAP" id="MF_01212">
    <property type="entry name" value="dGTPase_type2"/>
    <property type="match status" value="1"/>
</dbReference>
<dbReference type="InterPro" id="IPR003607">
    <property type="entry name" value="HD/PDEase_dom"/>
</dbReference>
<feature type="domain" description="HD" evidence="3">
    <location>
        <begin position="71"/>
        <end position="202"/>
    </location>
</feature>
<dbReference type="GO" id="GO:0008832">
    <property type="term" value="F:dGTPase activity"/>
    <property type="evidence" value="ECO:0007669"/>
    <property type="project" value="TreeGrafter"/>
</dbReference>
<dbReference type="InterPro" id="IPR026875">
    <property type="entry name" value="PHydrolase_assoc_dom"/>
</dbReference>
<dbReference type="Gene3D" id="1.10.3210.10">
    <property type="entry name" value="Hypothetical protein af1432"/>
    <property type="match status" value="1"/>
</dbReference>
<evidence type="ECO:0000259" key="3">
    <source>
        <dbReference type="PROSITE" id="PS51831"/>
    </source>
</evidence>
<gene>
    <name evidence="4" type="ORF">HNQ77_000042</name>
</gene>
<evidence type="ECO:0000256" key="2">
    <source>
        <dbReference type="HAMAP-Rule" id="MF_01212"/>
    </source>
</evidence>
<dbReference type="PANTHER" id="PTHR11373:SF43">
    <property type="entry name" value="DEOXYGUANOSINETRIPHOSPHATE TRIPHOSPHOHYDROLASE-LIKE PROTEIN"/>
    <property type="match status" value="1"/>
</dbReference>
<dbReference type="CDD" id="cd00077">
    <property type="entry name" value="HDc"/>
    <property type="match status" value="1"/>
</dbReference>
<dbReference type="NCBIfam" id="TIGR01353">
    <property type="entry name" value="dGTP_triPase"/>
    <property type="match status" value="1"/>
</dbReference>
<dbReference type="InterPro" id="IPR023023">
    <property type="entry name" value="dNTPase_2"/>
</dbReference>
<dbReference type="EMBL" id="JACHEK010000001">
    <property type="protein sequence ID" value="MBB6142104.1"/>
    <property type="molecule type" value="Genomic_DNA"/>
</dbReference>
<dbReference type="PROSITE" id="PS51831">
    <property type="entry name" value="HD"/>
    <property type="match status" value="1"/>
</dbReference>
<dbReference type="InterPro" id="IPR006261">
    <property type="entry name" value="dGTPase"/>
</dbReference>
<comment type="similarity">
    <text evidence="2">Belongs to the dGTPase family. Type 2 subfamily.</text>
</comment>
<protein>
    <recommendedName>
        <fullName evidence="2">Deoxyguanosinetriphosphate triphosphohydrolase-like protein</fullName>
    </recommendedName>
</protein>
<proteinExistence type="inferred from homology"/>
<dbReference type="InterPro" id="IPR006674">
    <property type="entry name" value="HD_domain"/>
</dbReference>
<comment type="caution">
    <text evidence="4">The sequence shown here is derived from an EMBL/GenBank/DDBJ whole genome shotgun (WGS) entry which is preliminary data.</text>
</comment>
<dbReference type="Pfam" id="PF13286">
    <property type="entry name" value="HD_assoc"/>
    <property type="match status" value="1"/>
</dbReference>
<name>A0A841JVV1_9BACT</name>
<evidence type="ECO:0000313" key="4">
    <source>
        <dbReference type="EMBL" id="MBB6142104.1"/>
    </source>
</evidence>
<evidence type="ECO:0000313" key="5">
    <source>
        <dbReference type="Proteomes" id="UP000538666"/>
    </source>
</evidence>
<dbReference type="Pfam" id="PF01966">
    <property type="entry name" value="HD"/>
    <property type="match status" value="1"/>
</dbReference>
<sequence length="382" mass="43640">MPLLPPGCLAPRCAVPNDGELTQRRYPEAAHPYRLPFDRDRARIIHARAFRRLAGKTQVFTHGYSDHFRSRLTHTMEVAQIARTVAAALGLNESLTESLALVHDIGHPPFGHTGERALDRALRQYGLRFDHNLHALRTVEHFETRYAGFRGLNLTLGVREGIIKHSHDYSVEEHPELAEYFLDQKPPLEAQLIDLADEIAYLTADLDDGFEAEILSLDDVRTNVRIFEEFYLPMREKYPQAREKLVFNEALKRTLNALVGDLLDETARLVQTAQAFTVEAIRQAPSRLASFSPHMEELRLEAKSYLYRRLYHAPALERDHEEAELVVTSLFHAWVENPQLLPGDHAAEIEKEGTPRIVADYIAGMTDAYILARYAEFRDDQT</sequence>
<dbReference type="SMART" id="SM00471">
    <property type="entry name" value="HDc"/>
    <property type="match status" value="1"/>
</dbReference>
<dbReference type="AlphaFoldDB" id="A0A841JVV1"/>
<reference evidence="4 5" key="1">
    <citation type="submission" date="2020-08" db="EMBL/GenBank/DDBJ databases">
        <title>Genomic Encyclopedia of Type Strains, Phase IV (KMG-IV): sequencing the most valuable type-strain genomes for metagenomic binning, comparative biology and taxonomic classification.</title>
        <authorList>
            <person name="Goeker M."/>
        </authorList>
    </citation>
    <scope>NUCLEOTIDE SEQUENCE [LARGE SCALE GENOMIC DNA]</scope>
    <source>
        <strain evidence="4 5">DSM 103733</strain>
    </source>
</reference>
<dbReference type="PANTHER" id="PTHR11373">
    <property type="entry name" value="DEOXYNUCLEOSIDE TRIPHOSPHATE TRIPHOSPHOHYDROLASE"/>
    <property type="match status" value="1"/>
</dbReference>